<dbReference type="SUPFAM" id="SSF57625">
    <property type="entry name" value="Invertebrate chitin-binding proteins"/>
    <property type="match status" value="2"/>
</dbReference>
<reference evidence="2" key="1">
    <citation type="submission" date="2020-05" db="UniProtKB">
        <authorList>
            <consortium name="EnsemblMetazoa"/>
        </authorList>
    </citation>
    <scope>IDENTIFICATION</scope>
    <source>
        <strain evidence="2">MAF</strain>
    </source>
</reference>
<feature type="domain" description="Chitin-binding type-2" evidence="1">
    <location>
        <begin position="141"/>
        <end position="197"/>
    </location>
</feature>
<sequence length="201" mass="22383">MEPPSTSPNPPGTVHKRKRELGHQMCERSCFGEITVDSRARMALQYRTARSSDVIWCELFYADDFPDNSQCETARDDQWYTFPACCNGAYNCLGGGVWDMMLCPAEYVYNSQTDECAPYTGSECPPRDPTPGDVPSTEEPPVSCGTVRNGWLPYAPDCTKYILCVQEVASLVDCPDGYVFYVPFLMCLPGVVEQCALYQTG</sequence>
<keyword evidence="3" id="KW-1185">Reference proteome</keyword>
<accession>A0A182UTB4</accession>
<dbReference type="Pfam" id="PF01607">
    <property type="entry name" value="CBM_14"/>
    <property type="match status" value="1"/>
</dbReference>
<organism evidence="2 3">
    <name type="scientific">Anopheles merus</name>
    <name type="common">Mosquito</name>
    <dbReference type="NCBI Taxonomy" id="30066"/>
    <lineage>
        <taxon>Eukaryota</taxon>
        <taxon>Metazoa</taxon>
        <taxon>Ecdysozoa</taxon>
        <taxon>Arthropoda</taxon>
        <taxon>Hexapoda</taxon>
        <taxon>Insecta</taxon>
        <taxon>Pterygota</taxon>
        <taxon>Neoptera</taxon>
        <taxon>Endopterygota</taxon>
        <taxon>Diptera</taxon>
        <taxon>Nematocera</taxon>
        <taxon>Culicoidea</taxon>
        <taxon>Culicidae</taxon>
        <taxon>Anophelinae</taxon>
        <taxon>Anopheles</taxon>
    </lineage>
</organism>
<protein>
    <recommendedName>
        <fullName evidence="1">Chitin-binding type-2 domain-containing protein</fullName>
    </recommendedName>
</protein>
<dbReference type="Proteomes" id="UP000075903">
    <property type="component" value="Unassembled WGS sequence"/>
</dbReference>
<dbReference type="InterPro" id="IPR002557">
    <property type="entry name" value="Chitin-bd_dom"/>
</dbReference>
<name>A0A182UTB4_ANOME</name>
<dbReference type="Gene3D" id="2.170.140.10">
    <property type="entry name" value="Chitin binding domain"/>
    <property type="match status" value="1"/>
</dbReference>
<dbReference type="PROSITE" id="PS50940">
    <property type="entry name" value="CHIT_BIND_II"/>
    <property type="match status" value="2"/>
</dbReference>
<dbReference type="GO" id="GO:0008061">
    <property type="term" value="F:chitin binding"/>
    <property type="evidence" value="ECO:0007669"/>
    <property type="project" value="InterPro"/>
</dbReference>
<feature type="domain" description="Chitin-binding type-2" evidence="1">
    <location>
        <begin position="68"/>
        <end position="126"/>
    </location>
</feature>
<proteinExistence type="predicted"/>
<evidence type="ECO:0000259" key="1">
    <source>
        <dbReference type="PROSITE" id="PS50940"/>
    </source>
</evidence>
<dbReference type="VEuPathDB" id="VectorBase:AMEM003274"/>
<dbReference type="GO" id="GO:0005576">
    <property type="term" value="C:extracellular region"/>
    <property type="evidence" value="ECO:0007669"/>
    <property type="project" value="InterPro"/>
</dbReference>
<dbReference type="InterPro" id="IPR036508">
    <property type="entry name" value="Chitin-bd_dom_sf"/>
</dbReference>
<dbReference type="SMART" id="SM00494">
    <property type="entry name" value="ChtBD2"/>
    <property type="match status" value="2"/>
</dbReference>
<evidence type="ECO:0000313" key="2">
    <source>
        <dbReference type="EnsemblMetazoa" id="AMEM003274-PA"/>
    </source>
</evidence>
<dbReference type="EnsemblMetazoa" id="AMEM003274-RA">
    <property type="protein sequence ID" value="AMEM003274-PA"/>
    <property type="gene ID" value="AMEM003274"/>
</dbReference>
<dbReference type="AlphaFoldDB" id="A0A182UTB4"/>
<evidence type="ECO:0000313" key="3">
    <source>
        <dbReference type="Proteomes" id="UP000075903"/>
    </source>
</evidence>